<dbReference type="PANTHER" id="PTHR47640">
    <property type="entry name" value="TRNA SELENOCYSTEINE 1-ASSOCIATED PROTEIN 1-RELATED-RELATED"/>
    <property type="match status" value="1"/>
</dbReference>
<dbReference type="InterPro" id="IPR000504">
    <property type="entry name" value="RRM_dom"/>
</dbReference>
<dbReference type="Pfam" id="PF00076">
    <property type="entry name" value="RRM_1"/>
    <property type="match status" value="1"/>
</dbReference>
<feature type="domain" description="RRM" evidence="4">
    <location>
        <begin position="147"/>
        <end position="225"/>
    </location>
</feature>
<dbReference type="PROSITE" id="PS50102">
    <property type="entry name" value="RRM"/>
    <property type="match status" value="1"/>
</dbReference>
<proteinExistence type="predicted"/>
<dbReference type="GO" id="GO:0003729">
    <property type="term" value="F:mRNA binding"/>
    <property type="evidence" value="ECO:0007669"/>
    <property type="project" value="InterPro"/>
</dbReference>
<evidence type="ECO:0000313" key="5">
    <source>
        <dbReference type="EMBL" id="PVU92763.1"/>
    </source>
</evidence>
<evidence type="ECO:0000313" key="6">
    <source>
        <dbReference type="Proteomes" id="UP000245699"/>
    </source>
</evidence>
<name>A0A2T9YKB0_9FUNG</name>
<dbReference type="CDD" id="cd12383">
    <property type="entry name" value="RRM_RBM42"/>
    <property type="match status" value="1"/>
</dbReference>
<dbReference type="InterPro" id="IPR035979">
    <property type="entry name" value="RBD_domain_sf"/>
</dbReference>
<dbReference type="InterPro" id="IPR012677">
    <property type="entry name" value="Nucleotide-bd_a/b_plait_sf"/>
</dbReference>
<evidence type="ECO:0000256" key="2">
    <source>
        <dbReference type="PROSITE-ProRule" id="PRU00176"/>
    </source>
</evidence>
<dbReference type="AlphaFoldDB" id="A0A2T9YKB0"/>
<dbReference type="PANTHER" id="PTHR47640:SF11">
    <property type="entry name" value="RNA-BINDING PROTEIN 42"/>
    <property type="match status" value="1"/>
</dbReference>
<protein>
    <recommendedName>
        <fullName evidence="4">RRM domain-containing protein</fullName>
    </recommendedName>
</protein>
<evidence type="ECO:0000256" key="1">
    <source>
        <dbReference type="ARBA" id="ARBA00022884"/>
    </source>
</evidence>
<dbReference type="STRING" id="61424.A0A2T9YKB0"/>
<dbReference type="OrthoDB" id="1749473at2759"/>
<dbReference type="EMBL" id="MBFT01000347">
    <property type="protein sequence ID" value="PVU92763.1"/>
    <property type="molecule type" value="Genomic_DNA"/>
</dbReference>
<keyword evidence="6" id="KW-1185">Reference proteome</keyword>
<comment type="caution">
    <text evidence="5">The sequence shown here is derived from an EMBL/GenBank/DDBJ whole genome shotgun (WGS) entry which is preliminary data.</text>
</comment>
<organism evidence="5 6">
    <name type="scientific">Furculomyces boomerangus</name>
    <dbReference type="NCBI Taxonomy" id="61424"/>
    <lineage>
        <taxon>Eukaryota</taxon>
        <taxon>Fungi</taxon>
        <taxon>Fungi incertae sedis</taxon>
        <taxon>Zoopagomycota</taxon>
        <taxon>Kickxellomycotina</taxon>
        <taxon>Harpellomycetes</taxon>
        <taxon>Harpellales</taxon>
        <taxon>Harpellaceae</taxon>
        <taxon>Furculomyces</taxon>
    </lineage>
</organism>
<dbReference type="SUPFAM" id="SSF54928">
    <property type="entry name" value="RNA-binding domain, RBD"/>
    <property type="match status" value="1"/>
</dbReference>
<keyword evidence="1 2" id="KW-0694">RNA-binding</keyword>
<reference evidence="5 6" key="1">
    <citation type="journal article" date="2018" name="MBio">
        <title>Comparative Genomics Reveals the Core Gene Toolbox for the Fungus-Insect Symbiosis.</title>
        <authorList>
            <person name="Wang Y."/>
            <person name="Stata M."/>
            <person name="Wang W."/>
            <person name="Stajich J.E."/>
            <person name="White M.M."/>
            <person name="Moncalvo J.M."/>
        </authorList>
    </citation>
    <scope>NUCLEOTIDE SEQUENCE [LARGE SCALE GENOMIC DNA]</scope>
    <source>
        <strain evidence="5 6">AUS-77-4</strain>
    </source>
</reference>
<accession>A0A2T9YKB0</accession>
<gene>
    <name evidence="5" type="ORF">BB559_003618</name>
</gene>
<dbReference type="SMART" id="SM00360">
    <property type="entry name" value="RRM"/>
    <property type="match status" value="1"/>
</dbReference>
<evidence type="ECO:0000259" key="4">
    <source>
        <dbReference type="PROSITE" id="PS50102"/>
    </source>
</evidence>
<dbReference type="Gene3D" id="3.30.70.330">
    <property type="match status" value="1"/>
</dbReference>
<sequence>MYNYNASNSNPNTQQGLVYGTNIQPTVDYSQYTPKIVTTAGLDMSGWQWLQDNLGYTFGHDPKSNKYYYYDAATGVIYDYTEYYTAMGYVNGKLESKESSSTTKSKKKTTRTSSTKKKDTKDDQIVRTAGGQIWVDKTLDEWDPDDHRMFIGDLNKELSEDTLKRAFSDYPSVTKVRIVRDNKSGYSKGYGFIAFSDPNDFIKAFREMNGKYVGNRPIKLRKSTWKERNMELKKVKKDPNLFKVFQTAKKHIVPKK</sequence>
<dbReference type="Proteomes" id="UP000245699">
    <property type="component" value="Unassembled WGS sequence"/>
</dbReference>
<dbReference type="InterPro" id="IPR050825">
    <property type="entry name" value="RBM42_RBP45_47-like"/>
</dbReference>
<feature type="region of interest" description="Disordered" evidence="3">
    <location>
        <begin position="95"/>
        <end position="122"/>
    </location>
</feature>
<dbReference type="InterPro" id="IPR034215">
    <property type="entry name" value="RBM42_RRM"/>
</dbReference>
<evidence type="ECO:0000256" key="3">
    <source>
        <dbReference type="SAM" id="MobiDB-lite"/>
    </source>
</evidence>